<feature type="region of interest" description="Disordered" evidence="1">
    <location>
        <begin position="1"/>
        <end position="32"/>
    </location>
</feature>
<protein>
    <submittedName>
        <fullName evidence="2">Uncharacterized protein</fullName>
    </submittedName>
</protein>
<evidence type="ECO:0000313" key="2">
    <source>
        <dbReference type="EMBL" id="CAF2084489.1"/>
    </source>
</evidence>
<dbReference type="EMBL" id="CAJNRG010006282">
    <property type="protein sequence ID" value="CAF2084489.1"/>
    <property type="molecule type" value="Genomic_DNA"/>
</dbReference>
<organism evidence="2 3">
    <name type="scientific">Rotaria magnacalcarata</name>
    <dbReference type="NCBI Taxonomy" id="392030"/>
    <lineage>
        <taxon>Eukaryota</taxon>
        <taxon>Metazoa</taxon>
        <taxon>Spiralia</taxon>
        <taxon>Gnathifera</taxon>
        <taxon>Rotifera</taxon>
        <taxon>Eurotatoria</taxon>
        <taxon>Bdelloidea</taxon>
        <taxon>Philodinida</taxon>
        <taxon>Philodinidae</taxon>
        <taxon>Rotaria</taxon>
    </lineage>
</organism>
<comment type="caution">
    <text evidence="2">The sequence shown here is derived from an EMBL/GenBank/DDBJ whole genome shotgun (WGS) entry which is preliminary data.</text>
</comment>
<gene>
    <name evidence="2" type="ORF">XDN619_LOCUS15419</name>
</gene>
<name>A0A816SJT5_9BILA</name>
<reference evidence="2" key="1">
    <citation type="submission" date="2021-02" db="EMBL/GenBank/DDBJ databases">
        <authorList>
            <person name="Nowell W R."/>
        </authorList>
    </citation>
    <scope>NUCLEOTIDE SEQUENCE</scope>
</reference>
<dbReference type="AlphaFoldDB" id="A0A816SJT5"/>
<dbReference type="Proteomes" id="UP000663887">
    <property type="component" value="Unassembled WGS sequence"/>
</dbReference>
<proteinExistence type="predicted"/>
<evidence type="ECO:0000313" key="3">
    <source>
        <dbReference type="Proteomes" id="UP000663887"/>
    </source>
</evidence>
<sequence length="147" mass="16707">MAKGKIITKDEKIQVTTSSDRPSTSSNSSKEEIHLNAVKYLEEKIDKLDEETLKEINKIDELVDKAHNSANVLIGLREAIDILAQEPNIKDVKLINFLESFYQSAPITKSYTEEAHEQNFKAAVLYSFDTCNEIEALGNLYHDYLEI</sequence>
<accession>A0A816SJT5</accession>
<feature type="compositionally biased region" description="Low complexity" evidence="1">
    <location>
        <begin position="16"/>
        <end position="28"/>
    </location>
</feature>
<evidence type="ECO:0000256" key="1">
    <source>
        <dbReference type="SAM" id="MobiDB-lite"/>
    </source>
</evidence>